<proteinExistence type="predicted"/>
<feature type="compositionally biased region" description="Pro residues" evidence="1">
    <location>
        <begin position="61"/>
        <end position="72"/>
    </location>
</feature>
<dbReference type="Proteomes" id="UP000646365">
    <property type="component" value="Unassembled WGS sequence"/>
</dbReference>
<name>A0A8J2YR25_9PROT</name>
<organism evidence="2 3">
    <name type="scientific">Aliidongia dinghuensis</name>
    <dbReference type="NCBI Taxonomy" id="1867774"/>
    <lineage>
        <taxon>Bacteria</taxon>
        <taxon>Pseudomonadati</taxon>
        <taxon>Pseudomonadota</taxon>
        <taxon>Alphaproteobacteria</taxon>
        <taxon>Rhodospirillales</taxon>
        <taxon>Dongiaceae</taxon>
        <taxon>Aliidongia</taxon>
    </lineage>
</organism>
<sequence length="72" mass="7946">MVPGIEPLVPERAELFVWGDMDHGDGLSERRISLVPKMACRQLADNRAKSKQTVPQNRPMITPPPEVVSPGV</sequence>
<evidence type="ECO:0000313" key="2">
    <source>
        <dbReference type="EMBL" id="GGF07673.1"/>
    </source>
</evidence>
<reference evidence="2" key="1">
    <citation type="journal article" date="2014" name="Int. J. Syst. Evol. Microbiol.">
        <title>Complete genome sequence of Corynebacterium casei LMG S-19264T (=DSM 44701T), isolated from a smear-ripened cheese.</title>
        <authorList>
            <consortium name="US DOE Joint Genome Institute (JGI-PGF)"/>
            <person name="Walter F."/>
            <person name="Albersmeier A."/>
            <person name="Kalinowski J."/>
            <person name="Ruckert C."/>
        </authorList>
    </citation>
    <scope>NUCLEOTIDE SEQUENCE</scope>
    <source>
        <strain evidence="2">CGMCC 1.15725</strain>
    </source>
</reference>
<dbReference type="EMBL" id="BMJQ01000002">
    <property type="protein sequence ID" value="GGF07673.1"/>
    <property type="molecule type" value="Genomic_DNA"/>
</dbReference>
<feature type="region of interest" description="Disordered" evidence="1">
    <location>
        <begin position="47"/>
        <end position="72"/>
    </location>
</feature>
<keyword evidence="3" id="KW-1185">Reference proteome</keyword>
<protein>
    <submittedName>
        <fullName evidence="2">Uncharacterized protein</fullName>
    </submittedName>
</protein>
<reference evidence="2" key="2">
    <citation type="submission" date="2020-09" db="EMBL/GenBank/DDBJ databases">
        <authorList>
            <person name="Sun Q."/>
            <person name="Zhou Y."/>
        </authorList>
    </citation>
    <scope>NUCLEOTIDE SEQUENCE</scope>
    <source>
        <strain evidence="2">CGMCC 1.15725</strain>
    </source>
</reference>
<evidence type="ECO:0000313" key="3">
    <source>
        <dbReference type="Proteomes" id="UP000646365"/>
    </source>
</evidence>
<evidence type="ECO:0000256" key="1">
    <source>
        <dbReference type="SAM" id="MobiDB-lite"/>
    </source>
</evidence>
<accession>A0A8J2YR25</accession>
<comment type="caution">
    <text evidence="2">The sequence shown here is derived from an EMBL/GenBank/DDBJ whole genome shotgun (WGS) entry which is preliminary data.</text>
</comment>
<gene>
    <name evidence="2" type="ORF">GCM10011611_11430</name>
</gene>
<dbReference type="AlphaFoldDB" id="A0A8J2YR25"/>